<keyword evidence="4" id="KW-1185">Reference proteome</keyword>
<dbReference type="Proteomes" id="UP001595904">
    <property type="component" value="Unassembled WGS sequence"/>
</dbReference>
<gene>
    <name evidence="3" type="ORF">ACFPN2_02820</name>
</gene>
<feature type="signal peptide" evidence="1">
    <location>
        <begin position="1"/>
        <end position="24"/>
    </location>
</feature>
<dbReference type="EMBL" id="JBHSDU010000001">
    <property type="protein sequence ID" value="MFC4308004.1"/>
    <property type="molecule type" value="Genomic_DNA"/>
</dbReference>
<evidence type="ECO:0000256" key="1">
    <source>
        <dbReference type="SAM" id="SignalP"/>
    </source>
</evidence>
<organism evidence="3 4">
    <name type="scientific">Steroidobacter flavus</name>
    <dbReference type="NCBI Taxonomy" id="1842136"/>
    <lineage>
        <taxon>Bacteria</taxon>
        <taxon>Pseudomonadati</taxon>
        <taxon>Pseudomonadota</taxon>
        <taxon>Gammaproteobacteria</taxon>
        <taxon>Steroidobacterales</taxon>
        <taxon>Steroidobacteraceae</taxon>
        <taxon>Steroidobacter</taxon>
    </lineage>
</organism>
<sequence length="249" mass="26459">MTNVSRLQLVSLAALGLAAAQANALCTFDGSGEPSLQGSFNSLLGANTLSATASCLDDGNDASWTTVGSIGQIDIMLELAGNAETNVFGVYDLNNPNARLSIFDGADSAGDQAVLRLRQTVNGWRVSVQEVGSTTWTHQFISTSAFGFYLSTQNEGTFYSQTARNADGEDHMYAYQGTGTPFLTGSLAGEYFSRQDYLLAWEDLRGGGDRDYQDFVAVVQDITPVPLPTAVWLLISGLVGLAGVSRRTA</sequence>
<reference evidence="4" key="1">
    <citation type="journal article" date="2019" name="Int. J. Syst. Evol. Microbiol.">
        <title>The Global Catalogue of Microorganisms (GCM) 10K type strain sequencing project: providing services to taxonomists for standard genome sequencing and annotation.</title>
        <authorList>
            <consortium name="The Broad Institute Genomics Platform"/>
            <consortium name="The Broad Institute Genome Sequencing Center for Infectious Disease"/>
            <person name="Wu L."/>
            <person name="Ma J."/>
        </authorList>
    </citation>
    <scope>NUCLEOTIDE SEQUENCE [LARGE SCALE GENOMIC DNA]</scope>
    <source>
        <strain evidence="4">CGMCC 1.10759</strain>
    </source>
</reference>
<proteinExistence type="predicted"/>
<comment type="caution">
    <text evidence="3">The sequence shown here is derived from an EMBL/GenBank/DDBJ whole genome shotgun (WGS) entry which is preliminary data.</text>
</comment>
<name>A0ABV8SNC7_9GAMM</name>
<accession>A0ABV8SNC7</accession>
<protein>
    <submittedName>
        <fullName evidence="3">DUF4114 domain-containing protein</fullName>
    </submittedName>
</protein>
<feature type="domain" description="DUF4114" evidence="2">
    <location>
        <begin position="153"/>
        <end position="219"/>
    </location>
</feature>
<keyword evidence="1" id="KW-0732">Signal</keyword>
<evidence type="ECO:0000313" key="3">
    <source>
        <dbReference type="EMBL" id="MFC4308004.1"/>
    </source>
</evidence>
<dbReference type="RefSeq" id="WP_380594762.1">
    <property type="nucleotide sequence ID" value="NZ_JBHSDU010000001.1"/>
</dbReference>
<evidence type="ECO:0000259" key="2">
    <source>
        <dbReference type="Pfam" id="PF13448"/>
    </source>
</evidence>
<dbReference type="InterPro" id="IPR025193">
    <property type="entry name" value="DUF4114"/>
</dbReference>
<dbReference type="Pfam" id="PF13448">
    <property type="entry name" value="DUF4114"/>
    <property type="match status" value="1"/>
</dbReference>
<feature type="chain" id="PRO_5045416863" evidence="1">
    <location>
        <begin position="25"/>
        <end position="249"/>
    </location>
</feature>
<evidence type="ECO:0000313" key="4">
    <source>
        <dbReference type="Proteomes" id="UP001595904"/>
    </source>
</evidence>